<protein>
    <recommendedName>
        <fullName evidence="4">DUF4870 domain-containing protein</fullName>
    </recommendedName>
</protein>
<keyword evidence="1" id="KW-1133">Transmembrane helix</keyword>
<dbReference type="STRING" id="1499966.U14_04783"/>
<feature type="transmembrane region" description="Helical" evidence="1">
    <location>
        <begin position="6"/>
        <end position="25"/>
    </location>
</feature>
<accession>A0A0S6W743</accession>
<feature type="transmembrane region" description="Helical" evidence="1">
    <location>
        <begin position="37"/>
        <end position="58"/>
    </location>
</feature>
<reference evidence="2" key="1">
    <citation type="journal article" date="2015" name="PeerJ">
        <title>First genomic representation of candidate bacterial phylum KSB3 points to enhanced environmental sensing as a trigger of wastewater bulking.</title>
        <authorList>
            <person name="Sekiguchi Y."/>
            <person name="Ohashi A."/>
            <person name="Parks D.H."/>
            <person name="Yamauchi T."/>
            <person name="Tyson G.W."/>
            <person name="Hugenholtz P."/>
        </authorList>
    </citation>
    <scope>NUCLEOTIDE SEQUENCE [LARGE SCALE GENOMIC DNA]</scope>
</reference>
<evidence type="ECO:0000313" key="2">
    <source>
        <dbReference type="EMBL" id="GAK53518.1"/>
    </source>
</evidence>
<organism evidence="2">
    <name type="scientific">Candidatus Moduliflexus flocculans</name>
    <dbReference type="NCBI Taxonomy" id="1499966"/>
    <lineage>
        <taxon>Bacteria</taxon>
        <taxon>Candidatus Moduliflexota</taxon>
        <taxon>Candidatus Moduliflexia</taxon>
        <taxon>Candidatus Moduliflexales</taxon>
        <taxon>Candidatus Moduliflexaceae</taxon>
    </lineage>
</organism>
<evidence type="ECO:0000256" key="1">
    <source>
        <dbReference type="SAM" id="Phobius"/>
    </source>
</evidence>
<dbReference type="EMBL" id="DF820459">
    <property type="protein sequence ID" value="GAK53518.1"/>
    <property type="molecule type" value="Genomic_DNA"/>
</dbReference>
<feature type="transmembrane region" description="Helical" evidence="1">
    <location>
        <begin position="64"/>
        <end position="90"/>
    </location>
</feature>
<dbReference type="AlphaFoldDB" id="A0A0S6W743"/>
<gene>
    <name evidence="2" type="ORF">U14_04783</name>
</gene>
<evidence type="ECO:0000313" key="3">
    <source>
        <dbReference type="Proteomes" id="UP000030700"/>
    </source>
</evidence>
<keyword evidence="3" id="KW-1185">Reference proteome</keyword>
<dbReference type="HOGENOM" id="CLU_2091700_0_0_0"/>
<proteinExistence type="predicted"/>
<sequence>MKNIFAVCAYVLSIFGVAFVLIFRRKDAFAVYHAKQSLGIVIAAVLALVVWAVGGWAISWIPYIGFIVAVACFALVIAAYLTLAICWIIGIKYAWQGQQQPVPIIGERILRYL</sequence>
<keyword evidence="1" id="KW-0812">Transmembrane</keyword>
<evidence type="ECO:0008006" key="4">
    <source>
        <dbReference type="Google" id="ProtNLM"/>
    </source>
</evidence>
<name>A0A0S6W743_9BACT</name>
<keyword evidence="1" id="KW-0472">Membrane</keyword>
<dbReference type="Proteomes" id="UP000030700">
    <property type="component" value="Unassembled WGS sequence"/>
</dbReference>